<proteinExistence type="inferred from homology"/>
<reference evidence="5 6" key="1">
    <citation type="submission" date="2023-06" db="EMBL/GenBank/DDBJ databases">
        <authorList>
            <person name="Yushchuk O."/>
            <person name="Binda E."/>
            <person name="Ruckert-Reed C."/>
            <person name="Fedorenko V."/>
            <person name="Kalinowski J."/>
            <person name="Marinelli F."/>
        </authorList>
    </citation>
    <scope>NUCLEOTIDE SEQUENCE [LARGE SCALE GENOMIC DNA]</scope>
    <source>
        <strain evidence="5 6">NRRL 3884</strain>
    </source>
</reference>
<keyword evidence="2 4" id="KW-0378">Hydrolase</keyword>
<dbReference type="CDD" id="cd18617">
    <property type="entry name" value="GH43_XynB-like"/>
    <property type="match status" value="1"/>
</dbReference>
<dbReference type="PANTHER" id="PTHR42812:SF12">
    <property type="entry name" value="BETA-XYLOSIDASE-RELATED"/>
    <property type="match status" value="1"/>
</dbReference>
<gene>
    <name evidence="5" type="ORF">ACTOB_002521</name>
</gene>
<dbReference type="Pfam" id="PF04616">
    <property type="entry name" value="Glyco_hydro_43"/>
    <property type="match status" value="1"/>
</dbReference>
<dbReference type="Gene3D" id="2.60.120.200">
    <property type="match status" value="1"/>
</dbReference>
<evidence type="ECO:0000256" key="3">
    <source>
        <dbReference type="ARBA" id="ARBA00023295"/>
    </source>
</evidence>
<sequence length="471" mass="50108">MSFDPIIAGFHPDPTVCRVGDDYYLATSSFEYVPGVPLFHSRDLTSWRRIGHILTRPEQLDPDELTPSRGIFAPTLRYHDGRFWMVTTNTSRMMSGQLIVHATNPAGPWSDPVYVPGALGIDPDLAWDEAGDCYLTYASYGMRAPAGITQVRISPATGAELSEHYPVWQGTGLAHPEGPHLYLIDGTWYLMLAEGGTERGHAVTIARGPGPAGPFTACPANPILSHRSTGHPVQNTGHADLVQAADGGWWAVHLGVRPRGTTPHFHVLGRETFLARVDWADGWPALTTVSRPGGPADHSFGVTDGVFDSRWVAPGADPAAIAAPHPEGGALLRSADLLCVRVTDRSWTATATFAGPGRLVLRLDHRHWYALHVSDGVATAIARIGDLEQVVGTAPAGPLRISAVAPAGDDSASASGPDDIVLSAAGTELARLDGRYLSTEVAGGFTGRMLGIGTLGTSETRLVSFTYRGEG</sequence>
<evidence type="ECO:0000256" key="2">
    <source>
        <dbReference type="ARBA" id="ARBA00022801"/>
    </source>
</evidence>
<evidence type="ECO:0000313" key="6">
    <source>
        <dbReference type="Proteomes" id="UP001240150"/>
    </source>
</evidence>
<dbReference type="Gene3D" id="2.115.10.20">
    <property type="entry name" value="Glycosyl hydrolase domain, family 43"/>
    <property type="match status" value="1"/>
</dbReference>
<evidence type="ECO:0000256" key="1">
    <source>
        <dbReference type="ARBA" id="ARBA00009865"/>
    </source>
</evidence>
<organism evidence="5 6">
    <name type="scientific">Actinoplanes oblitus</name>
    <dbReference type="NCBI Taxonomy" id="3040509"/>
    <lineage>
        <taxon>Bacteria</taxon>
        <taxon>Bacillati</taxon>
        <taxon>Actinomycetota</taxon>
        <taxon>Actinomycetes</taxon>
        <taxon>Micromonosporales</taxon>
        <taxon>Micromonosporaceae</taxon>
        <taxon>Actinoplanes</taxon>
    </lineage>
</organism>
<keyword evidence="6" id="KW-1185">Reference proteome</keyword>
<dbReference type="PANTHER" id="PTHR42812">
    <property type="entry name" value="BETA-XYLOSIDASE"/>
    <property type="match status" value="1"/>
</dbReference>
<dbReference type="Proteomes" id="UP001240150">
    <property type="component" value="Chromosome"/>
</dbReference>
<dbReference type="RefSeq" id="WP_284920332.1">
    <property type="nucleotide sequence ID" value="NZ_CP126980.1"/>
</dbReference>
<dbReference type="InterPro" id="IPR006710">
    <property type="entry name" value="Glyco_hydro_43"/>
</dbReference>
<evidence type="ECO:0000256" key="4">
    <source>
        <dbReference type="RuleBase" id="RU361187"/>
    </source>
</evidence>
<keyword evidence="3 4" id="KW-0326">Glycosidase</keyword>
<evidence type="ECO:0000313" key="5">
    <source>
        <dbReference type="EMBL" id="WIM98900.1"/>
    </source>
</evidence>
<protein>
    <submittedName>
        <fullName evidence="5">Family 43 glycosylhydrolase</fullName>
    </submittedName>
</protein>
<name>A0ABY8WPV1_9ACTN</name>
<dbReference type="EMBL" id="CP126980">
    <property type="protein sequence ID" value="WIM98900.1"/>
    <property type="molecule type" value="Genomic_DNA"/>
</dbReference>
<comment type="similarity">
    <text evidence="1 4">Belongs to the glycosyl hydrolase 43 family.</text>
</comment>
<dbReference type="InterPro" id="IPR051795">
    <property type="entry name" value="Glycosyl_Hydrlase_43"/>
</dbReference>
<dbReference type="SUPFAM" id="SSF75005">
    <property type="entry name" value="Arabinanase/levansucrase/invertase"/>
    <property type="match status" value="1"/>
</dbReference>
<accession>A0ABY8WPV1</accession>
<dbReference type="InterPro" id="IPR023296">
    <property type="entry name" value="Glyco_hydro_beta-prop_sf"/>
</dbReference>